<proteinExistence type="predicted"/>
<keyword evidence="3" id="KW-1185">Reference proteome</keyword>
<dbReference type="EMBL" id="BSNS01000023">
    <property type="protein sequence ID" value="GLQ57275.1"/>
    <property type="molecule type" value="Genomic_DNA"/>
</dbReference>
<dbReference type="Proteomes" id="UP001156691">
    <property type="component" value="Unassembled WGS sequence"/>
</dbReference>
<comment type="caution">
    <text evidence="2">The sequence shown here is derived from an EMBL/GenBank/DDBJ whole genome shotgun (WGS) entry which is preliminary data.</text>
</comment>
<evidence type="ECO:0000313" key="2">
    <source>
        <dbReference type="EMBL" id="GLQ57275.1"/>
    </source>
</evidence>
<dbReference type="Gene3D" id="3.30.70.100">
    <property type="match status" value="1"/>
</dbReference>
<dbReference type="RefSeq" id="WP_284342665.1">
    <property type="nucleotide sequence ID" value="NZ_BSNS01000023.1"/>
</dbReference>
<dbReference type="InterPro" id="IPR012577">
    <property type="entry name" value="NIPSNAP"/>
</dbReference>
<dbReference type="InterPro" id="IPR011008">
    <property type="entry name" value="Dimeric_a/b-barrel"/>
</dbReference>
<sequence length="108" mass="12525">MILETWVYRCLPGRLPALLARFENATIELFHKHGFKPLGFFTTLAGPSHQSLTYHLQWDSLEQRERCWASFIADPEWHKALAESEKDGPLLVDRSNTLLRPTSFSPMR</sequence>
<protein>
    <submittedName>
        <fullName evidence="2">NIPSNAP family protein</fullName>
    </submittedName>
</protein>
<gene>
    <name evidence="2" type="ORF">GCM10010862_45340</name>
</gene>
<name>A0ABQ5WAX9_9HYPH</name>
<evidence type="ECO:0000313" key="3">
    <source>
        <dbReference type="Proteomes" id="UP001156691"/>
    </source>
</evidence>
<feature type="domain" description="NIPSNAP" evidence="1">
    <location>
        <begin position="6"/>
        <end position="106"/>
    </location>
</feature>
<evidence type="ECO:0000259" key="1">
    <source>
        <dbReference type="Pfam" id="PF07978"/>
    </source>
</evidence>
<organism evidence="2 3">
    <name type="scientific">Devosia nitrariae</name>
    <dbReference type="NCBI Taxonomy" id="2071872"/>
    <lineage>
        <taxon>Bacteria</taxon>
        <taxon>Pseudomonadati</taxon>
        <taxon>Pseudomonadota</taxon>
        <taxon>Alphaproteobacteria</taxon>
        <taxon>Hyphomicrobiales</taxon>
        <taxon>Devosiaceae</taxon>
        <taxon>Devosia</taxon>
    </lineage>
</organism>
<reference evidence="3" key="1">
    <citation type="journal article" date="2019" name="Int. J. Syst. Evol. Microbiol.">
        <title>The Global Catalogue of Microorganisms (GCM) 10K type strain sequencing project: providing services to taxonomists for standard genome sequencing and annotation.</title>
        <authorList>
            <consortium name="The Broad Institute Genomics Platform"/>
            <consortium name="The Broad Institute Genome Sequencing Center for Infectious Disease"/>
            <person name="Wu L."/>
            <person name="Ma J."/>
        </authorList>
    </citation>
    <scope>NUCLEOTIDE SEQUENCE [LARGE SCALE GENOMIC DNA]</scope>
    <source>
        <strain evidence="3">NBRC 112416</strain>
    </source>
</reference>
<accession>A0ABQ5WAX9</accession>
<dbReference type="SUPFAM" id="SSF54909">
    <property type="entry name" value="Dimeric alpha+beta barrel"/>
    <property type="match status" value="1"/>
</dbReference>
<dbReference type="Pfam" id="PF07978">
    <property type="entry name" value="NIPSNAP"/>
    <property type="match status" value="1"/>
</dbReference>